<dbReference type="EMBL" id="BJUS01000009">
    <property type="protein sequence ID" value="GEK72639.1"/>
    <property type="molecule type" value="Genomic_DNA"/>
</dbReference>
<dbReference type="GO" id="GO:0016853">
    <property type="term" value="F:isomerase activity"/>
    <property type="evidence" value="ECO:0007669"/>
    <property type="project" value="UniProtKB-KW"/>
</dbReference>
<dbReference type="PANTHER" id="PTHR12110">
    <property type="entry name" value="HYDROXYPYRUVATE ISOMERASE"/>
    <property type="match status" value="1"/>
</dbReference>
<protein>
    <submittedName>
        <fullName evidence="2">Xylose isomerase</fullName>
    </submittedName>
</protein>
<name>A0ABQ0U286_9GAMM</name>
<dbReference type="InterPro" id="IPR013022">
    <property type="entry name" value="Xyl_isomerase-like_TIM-brl"/>
</dbReference>
<comment type="caution">
    <text evidence="2">The sequence shown here is derived from an EMBL/GenBank/DDBJ whole genome shotgun (WGS) entry which is preliminary data.</text>
</comment>
<evidence type="ECO:0000313" key="2">
    <source>
        <dbReference type="EMBL" id="GEK72639.1"/>
    </source>
</evidence>
<reference evidence="2 3" key="1">
    <citation type="submission" date="2019-07" db="EMBL/GenBank/DDBJ databases">
        <title>Whole genome shotgun sequence of Halomonas halophila NBRC 102604.</title>
        <authorList>
            <person name="Hosoyama A."/>
            <person name="Uohara A."/>
            <person name="Ohji S."/>
            <person name="Ichikawa N."/>
        </authorList>
    </citation>
    <scope>NUCLEOTIDE SEQUENCE [LARGE SCALE GENOMIC DNA]</scope>
    <source>
        <strain evidence="2 3">NBRC 102604</strain>
    </source>
</reference>
<organism evidence="2 3">
    <name type="scientific">Halomonas halophila</name>
    <dbReference type="NCBI Taxonomy" id="29573"/>
    <lineage>
        <taxon>Bacteria</taxon>
        <taxon>Pseudomonadati</taxon>
        <taxon>Pseudomonadota</taxon>
        <taxon>Gammaproteobacteria</taxon>
        <taxon>Oceanospirillales</taxon>
        <taxon>Halomonadaceae</taxon>
        <taxon>Halomonas</taxon>
    </lineage>
</organism>
<dbReference type="PANTHER" id="PTHR12110:SF21">
    <property type="entry name" value="XYLOSE ISOMERASE-LIKE TIM BARREL DOMAIN-CONTAINING PROTEIN"/>
    <property type="match status" value="1"/>
</dbReference>
<evidence type="ECO:0000313" key="3">
    <source>
        <dbReference type="Proteomes" id="UP000321121"/>
    </source>
</evidence>
<evidence type="ECO:0000259" key="1">
    <source>
        <dbReference type="Pfam" id="PF01261"/>
    </source>
</evidence>
<dbReference type="InterPro" id="IPR036237">
    <property type="entry name" value="Xyl_isomerase-like_sf"/>
</dbReference>
<dbReference type="Proteomes" id="UP000321121">
    <property type="component" value="Unassembled WGS sequence"/>
</dbReference>
<gene>
    <name evidence="2" type="primary">xylA</name>
    <name evidence="2" type="ORF">HHA04nite_11830</name>
</gene>
<dbReference type="SUPFAM" id="SSF51658">
    <property type="entry name" value="Xylose isomerase-like"/>
    <property type="match status" value="1"/>
</dbReference>
<feature type="domain" description="Xylose isomerase-like TIM barrel" evidence="1">
    <location>
        <begin position="20"/>
        <end position="248"/>
    </location>
</feature>
<dbReference type="RefSeq" id="WP_146908335.1">
    <property type="nucleotide sequence ID" value="NZ_BJUS01000009.1"/>
</dbReference>
<keyword evidence="2" id="KW-0413">Isomerase</keyword>
<keyword evidence="3" id="KW-1185">Reference proteome</keyword>
<sequence>MNIGIRAHDLETQPLDDLVADIARRGLGSVQLAPSKSFDIPTPPGSLTPGLAHRIASAFRRQDVQIAVLGCYVNIIHPDPDERRSALTRFKEHLRHARDFGCGIVGTETGNVNADIVYTEDNFREAPLQAVIESVRELVEEAECFGVIVGIEPGVNHPVYSPETVTRLLDSVDSPNLQIIFDPVNFLTIDNYARQRDIFREALDSWGDRIAVMHAKDVRISDGALRPAAVGQGLLDYAFLFEWLAPRKPNLNVILDEVELVDLEDVMAFLNRFQPDFARL</sequence>
<dbReference type="Gene3D" id="3.20.20.150">
    <property type="entry name" value="Divalent-metal-dependent TIM barrel enzymes"/>
    <property type="match status" value="1"/>
</dbReference>
<accession>A0ABQ0U286</accession>
<dbReference type="Pfam" id="PF01261">
    <property type="entry name" value="AP_endonuc_2"/>
    <property type="match status" value="1"/>
</dbReference>
<proteinExistence type="predicted"/>
<dbReference type="InterPro" id="IPR050312">
    <property type="entry name" value="IolE/XylAMocC-like"/>
</dbReference>